<dbReference type="InterPro" id="IPR004939">
    <property type="entry name" value="APC_su10/DOC_dom"/>
</dbReference>
<keyword evidence="3" id="KW-0498">Mitosis</keyword>
<evidence type="ECO:0000256" key="6">
    <source>
        <dbReference type="SAM" id="MobiDB-lite"/>
    </source>
</evidence>
<feature type="region of interest" description="Disordered" evidence="6">
    <location>
        <begin position="385"/>
        <end position="423"/>
    </location>
</feature>
<dbReference type="PANTHER" id="PTHR12936:SF0">
    <property type="entry name" value="ANAPHASE-PROMOTING COMPLEX SUBUNIT 10"/>
    <property type="match status" value="1"/>
</dbReference>
<dbReference type="PROSITE" id="PS51284">
    <property type="entry name" value="DOC"/>
    <property type="match status" value="1"/>
</dbReference>
<dbReference type="SMART" id="SM01337">
    <property type="entry name" value="APC10"/>
    <property type="match status" value="1"/>
</dbReference>
<feature type="region of interest" description="Disordered" evidence="6">
    <location>
        <begin position="160"/>
        <end position="200"/>
    </location>
</feature>
<keyword evidence="4" id="KW-0833">Ubl conjugation pathway</keyword>
<keyword evidence="2" id="KW-0132">Cell division</keyword>
<evidence type="ECO:0000256" key="4">
    <source>
        <dbReference type="ARBA" id="ARBA00022786"/>
    </source>
</evidence>
<dbReference type="Pfam" id="PF03256">
    <property type="entry name" value="ANAPC10"/>
    <property type="match status" value="1"/>
</dbReference>
<feature type="domain" description="DOC" evidence="7">
    <location>
        <begin position="190"/>
        <end position="378"/>
    </location>
</feature>
<feature type="compositionally biased region" description="Acidic residues" evidence="6">
    <location>
        <begin position="160"/>
        <end position="199"/>
    </location>
</feature>
<evidence type="ECO:0000313" key="9">
    <source>
        <dbReference type="Proteomes" id="UP001498476"/>
    </source>
</evidence>
<dbReference type="Gene3D" id="2.60.120.260">
    <property type="entry name" value="Galactose-binding domain-like"/>
    <property type="match status" value="1"/>
</dbReference>
<keyword evidence="9" id="KW-1185">Reference proteome</keyword>
<dbReference type="InterPro" id="IPR016901">
    <property type="entry name" value="APC10/Doc1"/>
</dbReference>
<evidence type="ECO:0000259" key="7">
    <source>
        <dbReference type="PROSITE" id="PS51284"/>
    </source>
</evidence>
<evidence type="ECO:0000256" key="5">
    <source>
        <dbReference type="ARBA" id="ARBA00023306"/>
    </source>
</evidence>
<feature type="compositionally biased region" description="Polar residues" evidence="6">
    <location>
        <begin position="1"/>
        <end position="13"/>
    </location>
</feature>
<proteinExistence type="inferred from homology"/>
<comment type="similarity">
    <text evidence="1">Belongs to the APC10 family.</text>
</comment>
<dbReference type="PANTHER" id="PTHR12936">
    <property type="entry name" value="ANAPHASE-PROMOTING COMPLEX 10"/>
    <property type="match status" value="1"/>
</dbReference>
<evidence type="ECO:0000313" key="8">
    <source>
        <dbReference type="EMBL" id="KAK7413190.1"/>
    </source>
</evidence>
<organism evidence="8 9">
    <name type="scientific">Neonectria punicea</name>
    <dbReference type="NCBI Taxonomy" id="979145"/>
    <lineage>
        <taxon>Eukaryota</taxon>
        <taxon>Fungi</taxon>
        <taxon>Dikarya</taxon>
        <taxon>Ascomycota</taxon>
        <taxon>Pezizomycotina</taxon>
        <taxon>Sordariomycetes</taxon>
        <taxon>Hypocreomycetidae</taxon>
        <taxon>Hypocreales</taxon>
        <taxon>Nectriaceae</taxon>
        <taxon>Neonectria</taxon>
    </lineage>
</organism>
<sequence length="423" mass="46690">MVSLRHPTTQTFSLPPPASPLKRVPLQELPVSPSGCLTRTRERTTRPIPSIDKENLSNVVRALEHRRVTMSHQLDSIAEQFHLHLDRINELSRRLGDLRAANLAIAAQPLDHPRLSMPLVDSDDSGSEADLSVLGMARPAAVPPASAAEVIEEQIRAMSYDDEEDEDEDEDEDDEVLSQEQYEAEDTSVEEEQGDEENEGVPLLDPATAGLKEISNLARFTVSSHKPGNGVEELRNDDLKLYWQSDGPQPHKLTVYFVKRVGIRDIRFFVDYNEDESYTPTKIIFKSGTSENNLIEFATIALESPVGWQQVPIAGAGGDPDGNTLVSYVLQMQILENHQNGKDTHLRGIKIYAFDADSAKGPGRDGNPVDEVVSLVDEAVGRSARGSTGLRLSSVKRQPGATRFEPGDGGLTIPDFMREPEIR</sequence>
<accession>A0ABR1GWH7</accession>
<dbReference type="EMBL" id="JAZAVJ010000136">
    <property type="protein sequence ID" value="KAK7413190.1"/>
    <property type="molecule type" value="Genomic_DNA"/>
</dbReference>
<dbReference type="SUPFAM" id="SSF49785">
    <property type="entry name" value="Galactose-binding domain-like"/>
    <property type="match status" value="1"/>
</dbReference>
<protein>
    <recommendedName>
        <fullName evidence="7">DOC domain-containing protein</fullName>
    </recommendedName>
</protein>
<keyword evidence="5" id="KW-0131">Cell cycle</keyword>
<gene>
    <name evidence="8" type="ORF">QQX98_007914</name>
</gene>
<feature type="region of interest" description="Disordered" evidence="6">
    <location>
        <begin position="1"/>
        <end position="44"/>
    </location>
</feature>
<comment type="caution">
    <text evidence="8">The sequence shown here is derived from an EMBL/GenBank/DDBJ whole genome shotgun (WGS) entry which is preliminary data.</text>
</comment>
<dbReference type="Proteomes" id="UP001498476">
    <property type="component" value="Unassembled WGS sequence"/>
</dbReference>
<dbReference type="InterPro" id="IPR008979">
    <property type="entry name" value="Galactose-bd-like_sf"/>
</dbReference>
<evidence type="ECO:0000256" key="1">
    <source>
        <dbReference type="ARBA" id="ARBA00006762"/>
    </source>
</evidence>
<evidence type="ECO:0000256" key="3">
    <source>
        <dbReference type="ARBA" id="ARBA00022776"/>
    </source>
</evidence>
<name>A0ABR1GWH7_9HYPO</name>
<evidence type="ECO:0000256" key="2">
    <source>
        <dbReference type="ARBA" id="ARBA00022618"/>
    </source>
</evidence>
<dbReference type="CDD" id="cd08366">
    <property type="entry name" value="APC10"/>
    <property type="match status" value="1"/>
</dbReference>
<reference evidence="8 9" key="1">
    <citation type="journal article" date="2025" name="Microbiol. Resour. Announc.">
        <title>Draft genome sequences for Neonectria magnoliae and Neonectria punicea, canker pathogens of Liriodendron tulipifera and Acer saccharum in West Virginia.</title>
        <authorList>
            <person name="Petronek H.M."/>
            <person name="Kasson M.T."/>
            <person name="Metheny A.M."/>
            <person name="Stauder C.M."/>
            <person name="Lovett B."/>
            <person name="Lynch S.C."/>
            <person name="Garnas J.R."/>
            <person name="Kasson L.R."/>
            <person name="Stajich J.E."/>
        </authorList>
    </citation>
    <scope>NUCLEOTIDE SEQUENCE [LARGE SCALE GENOMIC DNA]</scope>
    <source>
        <strain evidence="8 9">NRRL 64653</strain>
    </source>
</reference>